<dbReference type="HOGENOM" id="CLU_131915_1_0_6"/>
<gene>
    <name evidence="1" type="ORF">F960_01283</name>
</gene>
<evidence type="ECO:0000313" key="2">
    <source>
        <dbReference type="Proteomes" id="UP000013117"/>
    </source>
</evidence>
<keyword evidence="2" id="KW-1185">Reference proteome</keyword>
<organism evidence="1 2">
    <name type="scientific">Acinetobacter gerneri DSM 14967 = CIP 107464 = MTCC 9824</name>
    <dbReference type="NCBI Taxonomy" id="1120926"/>
    <lineage>
        <taxon>Bacteria</taxon>
        <taxon>Pseudomonadati</taxon>
        <taxon>Pseudomonadota</taxon>
        <taxon>Gammaproteobacteria</taxon>
        <taxon>Moraxellales</taxon>
        <taxon>Moraxellaceae</taxon>
        <taxon>Acinetobacter</taxon>
    </lineage>
</organism>
<dbReference type="Proteomes" id="UP000013117">
    <property type="component" value="Unassembled WGS sequence"/>
</dbReference>
<accession>N8ZSW4</accession>
<dbReference type="EMBL" id="APPN01000054">
    <property type="protein sequence ID" value="ENV34545.1"/>
    <property type="molecule type" value="Genomic_DNA"/>
</dbReference>
<dbReference type="Pfam" id="PF13876">
    <property type="entry name" value="Phage_gp49_66"/>
    <property type="match status" value="1"/>
</dbReference>
<protein>
    <submittedName>
        <fullName evidence="1">Uncharacterized protein</fullName>
    </submittedName>
</protein>
<evidence type="ECO:0000313" key="1">
    <source>
        <dbReference type="EMBL" id="ENV34545.1"/>
    </source>
</evidence>
<comment type="caution">
    <text evidence="1">The sequence shown here is derived from an EMBL/GenBank/DDBJ whole genome shotgun (WGS) entry which is preliminary data.</text>
</comment>
<proteinExistence type="predicted"/>
<dbReference type="PATRIC" id="fig|1120926.3.peg.1234"/>
<sequence length="93" mass="10593">MENQTAPRVTKEQIDTLLNRVEVHTTTCQYPTPHVMAIAWLDGKFHLGTAISKSVDPANFNEELGIKYSTEDVLKTAENKLWELEGYRLFANI</sequence>
<dbReference type="RefSeq" id="WP_004859257.1">
    <property type="nucleotide sequence ID" value="NZ_ASYY01000054.1"/>
</dbReference>
<name>N8ZSW4_9GAMM</name>
<dbReference type="GeneID" id="84208684"/>
<dbReference type="AlphaFoldDB" id="N8ZSW4"/>
<reference evidence="1 2" key="1">
    <citation type="submission" date="2013-02" db="EMBL/GenBank/DDBJ databases">
        <title>The Genome Sequence of Acinetobacter gerneri CIP 107464.</title>
        <authorList>
            <consortium name="The Broad Institute Genome Sequencing Platform"/>
            <consortium name="The Broad Institute Genome Sequencing Center for Infectious Disease"/>
            <person name="Cerqueira G."/>
            <person name="Feldgarden M."/>
            <person name="Courvalin P."/>
            <person name="Perichon B."/>
            <person name="Grillot-Courvalin C."/>
            <person name="Clermont D."/>
            <person name="Rocha E."/>
            <person name="Yoon E.-J."/>
            <person name="Nemec A."/>
            <person name="Walker B."/>
            <person name="Young S.K."/>
            <person name="Zeng Q."/>
            <person name="Gargeya S."/>
            <person name="Fitzgerald M."/>
            <person name="Haas B."/>
            <person name="Abouelleil A."/>
            <person name="Alvarado L."/>
            <person name="Arachchi H.M."/>
            <person name="Berlin A.M."/>
            <person name="Chapman S.B."/>
            <person name="Dewar J."/>
            <person name="Goldberg J."/>
            <person name="Griggs A."/>
            <person name="Gujja S."/>
            <person name="Hansen M."/>
            <person name="Howarth C."/>
            <person name="Imamovic A."/>
            <person name="Larimer J."/>
            <person name="McCowan C."/>
            <person name="Murphy C."/>
            <person name="Neiman D."/>
            <person name="Pearson M."/>
            <person name="Priest M."/>
            <person name="Roberts A."/>
            <person name="Saif S."/>
            <person name="Shea T."/>
            <person name="Sisk P."/>
            <person name="Sykes S."/>
            <person name="Wortman J."/>
            <person name="Nusbaum C."/>
            <person name="Birren B."/>
        </authorList>
    </citation>
    <scope>NUCLEOTIDE SEQUENCE [LARGE SCALE GENOMIC DNA]</scope>
    <source>
        <strain evidence="1 2">CIP 107464</strain>
    </source>
</reference>
<dbReference type="InterPro" id="IPR025915">
    <property type="entry name" value="Phage_gp49_66"/>
</dbReference>